<dbReference type="SUPFAM" id="SSF53474">
    <property type="entry name" value="alpha/beta-Hydrolases"/>
    <property type="match status" value="1"/>
</dbReference>
<dbReference type="PANTHER" id="PTHR31497:SF0">
    <property type="entry name" value="AUTOCRINE PROLIFERATION REPRESSOR PROTEIN A"/>
    <property type="match status" value="1"/>
</dbReference>
<dbReference type="AlphaFoldDB" id="A0A815NCL2"/>
<dbReference type="InterPro" id="IPR029058">
    <property type="entry name" value="AB_hydrolase_fold"/>
</dbReference>
<gene>
    <name evidence="1" type="ORF">SEV965_LOCUS32966</name>
</gene>
<dbReference type="EMBL" id="CAJNOU010004292">
    <property type="protein sequence ID" value="CAF1435529.1"/>
    <property type="molecule type" value="Genomic_DNA"/>
</dbReference>
<dbReference type="PANTHER" id="PTHR31497">
    <property type="entry name" value="AUTOCRINE PROLIFERATION REPRESSOR PROTEIN A"/>
    <property type="match status" value="1"/>
</dbReference>
<protein>
    <submittedName>
        <fullName evidence="1">Uncharacterized protein</fullName>
    </submittedName>
</protein>
<reference evidence="1" key="1">
    <citation type="submission" date="2021-02" db="EMBL/GenBank/DDBJ databases">
        <authorList>
            <person name="Nowell W R."/>
        </authorList>
    </citation>
    <scope>NUCLEOTIDE SEQUENCE</scope>
</reference>
<dbReference type="Gene3D" id="3.40.50.1820">
    <property type="entry name" value="alpha/beta hydrolase"/>
    <property type="match status" value="1"/>
</dbReference>
<sequence>MDASFSSRPIWWHHLIITVPRVIRRRMAYLMIDGGSNDDILSTDFLATWIPASADAITVSVRQVPNQPIRIWTDPSNNYLFEDPLLAWTWNKFHEENGSNPNVLLELPMTKAVVRAMDATQQFLQQQHMVVPEKFILAGHSKRGWTTWTTTAVENTRVIAAIPLAMGLLNFRPNWKSHYRSLGGWSFAFADYYARNFSRYLDKCSYDKFTQIIDPYSYFSRFANVKLFLIQSTGDEFFMPDSEDFFWDELQSATSGGYLRYMPNTGHGLGGFHESLISFYLTIADQQILPSFKWERSLNQTHGKICATIDFSAGKPKPTMVTAYHARTGDNSKRDFRQQKLDPNNGQMVPSSITWANTAVLLEVLEKH</sequence>
<dbReference type="Pfam" id="PF10142">
    <property type="entry name" value="PhoPQ_related"/>
    <property type="match status" value="1"/>
</dbReference>
<evidence type="ECO:0000313" key="1">
    <source>
        <dbReference type="EMBL" id="CAF1435529.1"/>
    </source>
</evidence>
<dbReference type="Proteomes" id="UP000663889">
    <property type="component" value="Unassembled WGS sequence"/>
</dbReference>
<evidence type="ECO:0000313" key="2">
    <source>
        <dbReference type="Proteomes" id="UP000663889"/>
    </source>
</evidence>
<comment type="caution">
    <text evidence="1">The sequence shown here is derived from an EMBL/GenBank/DDBJ whole genome shotgun (WGS) entry which is preliminary data.</text>
</comment>
<dbReference type="InterPro" id="IPR009199">
    <property type="entry name" value="PhoPQ-act_pathogen-rel_PqaA"/>
</dbReference>
<proteinExistence type="predicted"/>
<accession>A0A815NCL2</accession>
<organism evidence="1 2">
    <name type="scientific">Rotaria sordida</name>
    <dbReference type="NCBI Taxonomy" id="392033"/>
    <lineage>
        <taxon>Eukaryota</taxon>
        <taxon>Metazoa</taxon>
        <taxon>Spiralia</taxon>
        <taxon>Gnathifera</taxon>
        <taxon>Rotifera</taxon>
        <taxon>Eurotatoria</taxon>
        <taxon>Bdelloidea</taxon>
        <taxon>Philodinida</taxon>
        <taxon>Philodinidae</taxon>
        <taxon>Rotaria</taxon>
    </lineage>
</organism>
<name>A0A815NCL2_9BILA</name>